<dbReference type="RefSeq" id="WP_051737641.1">
    <property type="nucleotide sequence ID" value="NZ_BAAAUZ010000006.1"/>
</dbReference>
<organism evidence="2 3">
    <name type="scientific">Pseudonocardia halophobica</name>
    <dbReference type="NCBI Taxonomy" id="29401"/>
    <lineage>
        <taxon>Bacteria</taxon>
        <taxon>Bacillati</taxon>
        <taxon>Actinomycetota</taxon>
        <taxon>Actinomycetes</taxon>
        <taxon>Pseudonocardiales</taxon>
        <taxon>Pseudonocardiaceae</taxon>
        <taxon>Pseudonocardia</taxon>
    </lineage>
</organism>
<gene>
    <name evidence="2" type="ORF">GCM10017577_63650</name>
</gene>
<dbReference type="AlphaFoldDB" id="A0A9W6UE88"/>
<evidence type="ECO:0000313" key="2">
    <source>
        <dbReference type="EMBL" id="GLL15216.1"/>
    </source>
</evidence>
<keyword evidence="1" id="KW-0732">Signal</keyword>
<feature type="signal peptide" evidence="1">
    <location>
        <begin position="1"/>
        <end position="24"/>
    </location>
</feature>
<proteinExistence type="predicted"/>
<evidence type="ECO:0000313" key="3">
    <source>
        <dbReference type="Proteomes" id="UP001143463"/>
    </source>
</evidence>
<evidence type="ECO:0000256" key="1">
    <source>
        <dbReference type="SAM" id="SignalP"/>
    </source>
</evidence>
<sequence length="303" mass="31020">MRSIGRPGRIGRVIVAACAVGAVAAGCGSGPSQVGSAVIVADRSVGLAEVQSRIDTALAHKAELSAQSTGEIADADVARYVVSTQVSHELVTAAAAREGITVGEDRVDALLADPSALQLDRSLFEGAALRERARDRLLAIALAEKYVDGLAVTADLVAATSQADAEEKARAVAAGGDRAREVLADPRTAQTGQTYRAATDPDTATTVLFGTPAGQTVAFQPSPGQGIWLVLHVTDRVTNAPAEGPSAATSIDQDTLASIGERLTQPDAGNVQVNPRFGVWDPVRMRVVAEGQQSGTIIGPAGG</sequence>
<accession>A0A9W6UE88</accession>
<reference evidence="2" key="2">
    <citation type="submission" date="2023-01" db="EMBL/GenBank/DDBJ databases">
        <authorList>
            <person name="Sun Q."/>
            <person name="Evtushenko L."/>
        </authorList>
    </citation>
    <scope>NUCLEOTIDE SEQUENCE</scope>
    <source>
        <strain evidence="2">VKM Ac-1069</strain>
    </source>
</reference>
<dbReference type="Proteomes" id="UP001143463">
    <property type="component" value="Unassembled WGS sequence"/>
</dbReference>
<keyword evidence="3" id="KW-1185">Reference proteome</keyword>
<evidence type="ECO:0008006" key="4">
    <source>
        <dbReference type="Google" id="ProtNLM"/>
    </source>
</evidence>
<dbReference type="EMBL" id="BSFQ01000043">
    <property type="protein sequence ID" value="GLL15216.1"/>
    <property type="molecule type" value="Genomic_DNA"/>
</dbReference>
<protein>
    <recommendedName>
        <fullName evidence="4">SurA-like protein</fullName>
    </recommendedName>
</protein>
<comment type="caution">
    <text evidence="2">The sequence shown here is derived from an EMBL/GenBank/DDBJ whole genome shotgun (WGS) entry which is preliminary data.</text>
</comment>
<name>A0A9W6UE88_9PSEU</name>
<feature type="chain" id="PRO_5040935283" description="SurA-like protein" evidence="1">
    <location>
        <begin position="25"/>
        <end position="303"/>
    </location>
</feature>
<dbReference type="PROSITE" id="PS51257">
    <property type="entry name" value="PROKAR_LIPOPROTEIN"/>
    <property type="match status" value="1"/>
</dbReference>
<reference evidence="2" key="1">
    <citation type="journal article" date="2014" name="Int. J. Syst. Evol. Microbiol.">
        <title>Complete genome sequence of Corynebacterium casei LMG S-19264T (=DSM 44701T), isolated from a smear-ripened cheese.</title>
        <authorList>
            <consortium name="US DOE Joint Genome Institute (JGI-PGF)"/>
            <person name="Walter F."/>
            <person name="Albersmeier A."/>
            <person name="Kalinowski J."/>
            <person name="Ruckert C."/>
        </authorList>
    </citation>
    <scope>NUCLEOTIDE SEQUENCE</scope>
    <source>
        <strain evidence="2">VKM Ac-1069</strain>
    </source>
</reference>